<feature type="repeat" description="WD" evidence="7">
    <location>
        <begin position="72"/>
        <end position="114"/>
    </location>
</feature>
<dbReference type="GO" id="GO:0005737">
    <property type="term" value="C:cytoplasm"/>
    <property type="evidence" value="ECO:0007669"/>
    <property type="project" value="UniProtKB-SubCell"/>
</dbReference>
<dbReference type="InterPro" id="IPR019775">
    <property type="entry name" value="WD40_repeat_CS"/>
</dbReference>
<gene>
    <name evidence="8" type="ORF">NP493_459g02051</name>
</gene>
<feature type="repeat" description="WD" evidence="7">
    <location>
        <begin position="328"/>
        <end position="369"/>
    </location>
</feature>
<keyword evidence="9" id="KW-1185">Reference proteome</keyword>
<feature type="repeat" description="WD" evidence="7">
    <location>
        <begin position="196"/>
        <end position="237"/>
    </location>
</feature>
<feature type="repeat" description="WD" evidence="7">
    <location>
        <begin position="287"/>
        <end position="322"/>
    </location>
</feature>
<protein>
    <recommendedName>
        <fullName evidence="6">Angio-associated migratory cell protein</fullName>
    </recommendedName>
</protein>
<evidence type="ECO:0000256" key="3">
    <source>
        <dbReference type="ARBA" id="ARBA00022574"/>
    </source>
</evidence>
<evidence type="ECO:0000313" key="8">
    <source>
        <dbReference type="EMBL" id="KAK2180114.1"/>
    </source>
</evidence>
<dbReference type="Gene3D" id="2.130.10.10">
    <property type="entry name" value="YVTN repeat-like/Quinoprotein amine dehydrogenase"/>
    <property type="match status" value="1"/>
</dbReference>
<evidence type="ECO:0000256" key="5">
    <source>
        <dbReference type="ARBA" id="ARBA00059273"/>
    </source>
</evidence>
<feature type="repeat" description="WD" evidence="7">
    <location>
        <begin position="370"/>
        <end position="408"/>
    </location>
</feature>
<evidence type="ECO:0000256" key="4">
    <source>
        <dbReference type="ARBA" id="ARBA00022737"/>
    </source>
</evidence>
<reference evidence="8" key="1">
    <citation type="journal article" date="2023" name="Mol. Biol. Evol.">
        <title>Third-Generation Sequencing Reveals the Adaptive Role of the Epigenome in Three Deep-Sea Polychaetes.</title>
        <authorList>
            <person name="Perez M."/>
            <person name="Aroh O."/>
            <person name="Sun Y."/>
            <person name="Lan Y."/>
            <person name="Juniper S.K."/>
            <person name="Young C.R."/>
            <person name="Angers B."/>
            <person name="Qian P.Y."/>
        </authorList>
    </citation>
    <scope>NUCLEOTIDE SEQUENCE</scope>
    <source>
        <strain evidence="8">R07B-5</strain>
    </source>
</reference>
<organism evidence="8 9">
    <name type="scientific">Ridgeia piscesae</name>
    <name type="common">Tubeworm</name>
    <dbReference type="NCBI Taxonomy" id="27915"/>
    <lineage>
        <taxon>Eukaryota</taxon>
        <taxon>Metazoa</taxon>
        <taxon>Spiralia</taxon>
        <taxon>Lophotrochozoa</taxon>
        <taxon>Annelida</taxon>
        <taxon>Polychaeta</taxon>
        <taxon>Sedentaria</taxon>
        <taxon>Canalipalpata</taxon>
        <taxon>Sabellida</taxon>
        <taxon>Siboglinidae</taxon>
        <taxon>Ridgeia</taxon>
    </lineage>
</organism>
<evidence type="ECO:0000256" key="6">
    <source>
        <dbReference type="ARBA" id="ARBA00072425"/>
    </source>
</evidence>
<dbReference type="PANTHER" id="PTHR19857:SF8">
    <property type="entry name" value="ANGIO-ASSOCIATED MIGRATORY CELL PROTEIN"/>
    <property type="match status" value="1"/>
</dbReference>
<feature type="repeat" description="WD" evidence="7">
    <location>
        <begin position="115"/>
        <end position="156"/>
    </location>
</feature>
<dbReference type="InterPro" id="IPR051179">
    <property type="entry name" value="WD_repeat_multifunction"/>
</dbReference>
<dbReference type="PROSITE" id="PS00678">
    <property type="entry name" value="WD_REPEATS_1"/>
    <property type="match status" value="2"/>
</dbReference>
<dbReference type="PANTHER" id="PTHR19857">
    <property type="entry name" value="MITOCHONDRIAL DIVISION PROTEIN 1-RELATED"/>
    <property type="match status" value="1"/>
</dbReference>
<comment type="caution">
    <text evidence="8">The sequence shown here is derived from an EMBL/GenBank/DDBJ whole genome shotgun (WGS) entry which is preliminary data.</text>
</comment>
<dbReference type="SUPFAM" id="SSF50978">
    <property type="entry name" value="WD40 repeat-like"/>
    <property type="match status" value="1"/>
</dbReference>
<dbReference type="EMBL" id="JAODUO010000458">
    <property type="protein sequence ID" value="KAK2180114.1"/>
    <property type="molecule type" value="Genomic_DNA"/>
</dbReference>
<keyword evidence="4" id="KW-0677">Repeat</keyword>
<dbReference type="FunFam" id="2.130.10.10:FF:000074">
    <property type="entry name" value="Angio-associated migratory cell protein-like protein"/>
    <property type="match status" value="1"/>
</dbReference>
<comment type="subcellular location">
    <subcellularLocation>
        <location evidence="1">Cytoplasm</location>
    </subcellularLocation>
</comment>
<name>A0AAD9NUQ6_RIDPI</name>
<dbReference type="Proteomes" id="UP001209878">
    <property type="component" value="Unassembled WGS sequence"/>
</dbReference>
<dbReference type="InterPro" id="IPR001680">
    <property type="entry name" value="WD40_rpt"/>
</dbReference>
<dbReference type="Pfam" id="PF00400">
    <property type="entry name" value="WD40"/>
    <property type="match status" value="6"/>
</dbReference>
<evidence type="ECO:0000256" key="1">
    <source>
        <dbReference type="ARBA" id="ARBA00004496"/>
    </source>
</evidence>
<sequence>MEGDERNTESPPLEMELNDDDAVEIIELEGQDIDGELAQDMSDVELENNGSEDGLGEAVGGDVLRDDADVVFEKHSGAVFCVCIDPVSSQLVASGGEDDKAYVWKASDGEVLLECTGHKDSVTCVAFCHDSSLVATGDMSGLIKVWSVEKRQEVWSFEVSDLEWLEWHQGAPVLLAGTTDGDMWMWKMPGGDCKTFQGHGCACGTGEIFPDGKRACAGYEDGSVKVWDLKAGTPIRTLTGCHTDTVTCLACHHDNVIIATGSTDGRTKLVNSVSGKVIATFDSNSTEGANKNSVEAVGFSKMQNLIAIGALDGNLGLWDVSTHILRHQCKHEAGIVRLWWDAVAPFIYVCTLDGTVHLWDSRNGERVAQWFGHTDGILDFKVSRDGCFLATASEDKSVRIFTLQSLDR</sequence>
<dbReference type="PROSITE" id="PS50294">
    <property type="entry name" value="WD_REPEATS_REGION"/>
    <property type="match status" value="2"/>
</dbReference>
<dbReference type="InterPro" id="IPR036322">
    <property type="entry name" value="WD40_repeat_dom_sf"/>
</dbReference>
<dbReference type="InterPro" id="IPR015943">
    <property type="entry name" value="WD40/YVTN_repeat-like_dom_sf"/>
</dbReference>
<accession>A0AAD9NUQ6</accession>
<dbReference type="SMART" id="SM00320">
    <property type="entry name" value="WD40"/>
    <property type="match status" value="8"/>
</dbReference>
<keyword evidence="2" id="KW-0963">Cytoplasm</keyword>
<keyword evidence="3 7" id="KW-0853">WD repeat</keyword>
<proteinExistence type="predicted"/>
<evidence type="ECO:0000256" key="7">
    <source>
        <dbReference type="PROSITE-ProRule" id="PRU00221"/>
    </source>
</evidence>
<evidence type="ECO:0000313" key="9">
    <source>
        <dbReference type="Proteomes" id="UP001209878"/>
    </source>
</evidence>
<dbReference type="AlphaFoldDB" id="A0AAD9NUQ6"/>
<dbReference type="CDD" id="cd00200">
    <property type="entry name" value="WD40"/>
    <property type="match status" value="1"/>
</dbReference>
<comment type="function">
    <text evidence="5">Plays a role in angiogenesis and cell migration. In smooth muscle cell migration, may act through the RhoA pathway.</text>
</comment>
<evidence type="ECO:0000256" key="2">
    <source>
        <dbReference type="ARBA" id="ARBA00022490"/>
    </source>
</evidence>
<dbReference type="PROSITE" id="PS50082">
    <property type="entry name" value="WD_REPEATS_2"/>
    <property type="match status" value="6"/>
</dbReference>